<reference evidence="8" key="1">
    <citation type="submission" date="2021-03" db="EMBL/GenBank/DDBJ databases">
        <title>Chromosome level genome of the anhydrobiotic midge Polypedilum vanderplanki.</title>
        <authorList>
            <person name="Yoshida Y."/>
            <person name="Kikawada T."/>
            <person name="Gusev O."/>
        </authorList>
    </citation>
    <scope>NUCLEOTIDE SEQUENCE</scope>
    <source>
        <strain evidence="8">NIAS01</strain>
        <tissue evidence="8">Whole body or cell culture</tissue>
    </source>
</reference>
<keyword evidence="4" id="KW-1015">Disulfide bond</keyword>
<keyword evidence="2" id="KW-0719">Serine esterase</keyword>
<evidence type="ECO:0000256" key="6">
    <source>
        <dbReference type="RuleBase" id="RU361235"/>
    </source>
</evidence>
<comment type="caution">
    <text evidence="8">The sequence shown here is derived from an EMBL/GenBank/DDBJ whole genome shotgun (WGS) entry which is preliminary data.</text>
</comment>
<dbReference type="AlphaFoldDB" id="A0A9J6BBE9"/>
<sequence length="588" mass="67778">MKFLLIFIFAFNFIFDFSSARTSESLKVEIEDGKIIGGWMTSLSGKIIRAFMGIPYAAPPIGDLRFKAPQKVKPWGNVSLLAQKEPPMCTQINTFNDMYSETVYGQEDCLYLNVYTPEITKKITKKLPVLVWIHSGAWLVGHAGYTDYSPEYLLEHDIILVTGNYRLGALGFLSTEDEYSPGNYGFKDQLEILRWVKKNIEKFGGDANSVTLAGESAGAAAVNYHMFSPKSRGLFHRAISQSGHLFNPWADPAHKGKAKENAIRLAEKLHCSKSGISTKSLIECLRKISAEEITRVLRDLPVWDNDPLIAFQPVIENFDSNEEPFISELKYEKLSLDIPWIVGITSEEGLMKSASFFNNAEKLKELEENWKKILPVTFYYDHLPENEVDEINQKIYNFYFKESSFSNNKENLTNMWSEGWFGGFFDNLSYRFKSNDRENTFVYLFTHKGAASFSEYFLGEKEEFYGTCHVDEIFHLFPIQKYFPDYMSAMPTQEDRKITEIITKLWANFVTFGNPTPNYSEESKFPIWKPATKFPLDFMKIGNENGASEILLEMKKDLYPERANFWIELRKKYGLHLWAFDLNGRDEL</sequence>
<dbReference type="PROSITE" id="PS00122">
    <property type="entry name" value="CARBOXYLESTERASE_B_1"/>
    <property type="match status" value="1"/>
</dbReference>
<accession>A0A9J6BBE9</accession>
<dbReference type="InterPro" id="IPR050309">
    <property type="entry name" value="Type-B_Carboxylest/Lipase"/>
</dbReference>
<keyword evidence="9" id="KW-1185">Reference proteome</keyword>
<gene>
    <name evidence="8" type="ORF">PVAND_015010</name>
</gene>
<dbReference type="EMBL" id="JADBJN010000004">
    <property type="protein sequence ID" value="KAG5667007.1"/>
    <property type="molecule type" value="Genomic_DNA"/>
</dbReference>
<keyword evidence="3 6" id="KW-0378">Hydrolase</keyword>
<feature type="chain" id="PRO_5039961711" description="Carboxylic ester hydrolase" evidence="6">
    <location>
        <begin position="21"/>
        <end position="588"/>
    </location>
</feature>
<evidence type="ECO:0000313" key="8">
    <source>
        <dbReference type="EMBL" id="KAG5667007.1"/>
    </source>
</evidence>
<dbReference type="PROSITE" id="PS00941">
    <property type="entry name" value="CARBOXYLESTERASE_B_2"/>
    <property type="match status" value="1"/>
</dbReference>
<dbReference type="Gene3D" id="3.40.50.1820">
    <property type="entry name" value="alpha/beta hydrolase"/>
    <property type="match status" value="1"/>
</dbReference>
<dbReference type="InterPro" id="IPR019819">
    <property type="entry name" value="Carboxylesterase_B_CS"/>
</dbReference>
<evidence type="ECO:0000256" key="3">
    <source>
        <dbReference type="ARBA" id="ARBA00022801"/>
    </source>
</evidence>
<keyword evidence="6" id="KW-0732">Signal</keyword>
<dbReference type="Proteomes" id="UP001107558">
    <property type="component" value="Chromosome 4"/>
</dbReference>
<dbReference type="InterPro" id="IPR029058">
    <property type="entry name" value="AB_hydrolase_fold"/>
</dbReference>
<evidence type="ECO:0000256" key="5">
    <source>
        <dbReference type="ARBA" id="ARBA00023180"/>
    </source>
</evidence>
<dbReference type="EC" id="3.1.1.-" evidence="6"/>
<dbReference type="SUPFAM" id="SSF53474">
    <property type="entry name" value="alpha/beta-Hydrolases"/>
    <property type="match status" value="1"/>
</dbReference>
<evidence type="ECO:0000256" key="1">
    <source>
        <dbReference type="ARBA" id="ARBA00005964"/>
    </source>
</evidence>
<evidence type="ECO:0000259" key="7">
    <source>
        <dbReference type="Pfam" id="PF00135"/>
    </source>
</evidence>
<evidence type="ECO:0000256" key="4">
    <source>
        <dbReference type="ARBA" id="ARBA00023157"/>
    </source>
</evidence>
<dbReference type="OrthoDB" id="19653at2759"/>
<dbReference type="GO" id="GO:0052689">
    <property type="term" value="F:carboxylic ester hydrolase activity"/>
    <property type="evidence" value="ECO:0007669"/>
    <property type="project" value="UniProtKB-KW"/>
</dbReference>
<dbReference type="PANTHER" id="PTHR11559">
    <property type="entry name" value="CARBOXYLESTERASE"/>
    <property type="match status" value="1"/>
</dbReference>
<name>A0A9J6BBE9_POLVA</name>
<evidence type="ECO:0000313" key="9">
    <source>
        <dbReference type="Proteomes" id="UP001107558"/>
    </source>
</evidence>
<protein>
    <recommendedName>
        <fullName evidence="6">Carboxylic ester hydrolase</fullName>
        <ecNumber evidence="6">3.1.1.-</ecNumber>
    </recommendedName>
</protein>
<dbReference type="InterPro" id="IPR002018">
    <property type="entry name" value="CarbesteraseB"/>
</dbReference>
<keyword evidence="5" id="KW-0325">Glycoprotein</keyword>
<evidence type="ECO:0000256" key="2">
    <source>
        <dbReference type="ARBA" id="ARBA00022487"/>
    </source>
</evidence>
<proteinExistence type="inferred from homology"/>
<organism evidence="8 9">
    <name type="scientific">Polypedilum vanderplanki</name>
    <name type="common">Sleeping chironomid midge</name>
    <dbReference type="NCBI Taxonomy" id="319348"/>
    <lineage>
        <taxon>Eukaryota</taxon>
        <taxon>Metazoa</taxon>
        <taxon>Ecdysozoa</taxon>
        <taxon>Arthropoda</taxon>
        <taxon>Hexapoda</taxon>
        <taxon>Insecta</taxon>
        <taxon>Pterygota</taxon>
        <taxon>Neoptera</taxon>
        <taxon>Endopterygota</taxon>
        <taxon>Diptera</taxon>
        <taxon>Nematocera</taxon>
        <taxon>Chironomoidea</taxon>
        <taxon>Chironomidae</taxon>
        <taxon>Chironominae</taxon>
        <taxon>Polypedilum</taxon>
        <taxon>Polypedilum</taxon>
    </lineage>
</organism>
<comment type="similarity">
    <text evidence="1 6">Belongs to the type-B carboxylesterase/lipase family.</text>
</comment>
<dbReference type="Pfam" id="PF00135">
    <property type="entry name" value="COesterase"/>
    <property type="match status" value="1"/>
</dbReference>
<dbReference type="InterPro" id="IPR019826">
    <property type="entry name" value="Carboxylesterase_B_AS"/>
</dbReference>
<feature type="domain" description="Carboxylesterase type B" evidence="7">
    <location>
        <begin position="26"/>
        <end position="566"/>
    </location>
</feature>
<feature type="signal peptide" evidence="6">
    <location>
        <begin position="1"/>
        <end position="20"/>
    </location>
</feature>